<evidence type="ECO:0000313" key="7">
    <source>
        <dbReference type="EMBL" id="GEL81255.1"/>
    </source>
</evidence>
<feature type="transmembrane region" description="Helical" evidence="6">
    <location>
        <begin position="13"/>
        <end position="31"/>
    </location>
</feature>
<comment type="caution">
    <text evidence="8">The sequence shown here is derived from an EMBL/GenBank/DDBJ whole genome shotgun (WGS) entry which is preliminary data.</text>
</comment>
<dbReference type="GO" id="GO:0016020">
    <property type="term" value="C:membrane"/>
    <property type="evidence" value="ECO:0007669"/>
    <property type="project" value="UniProtKB-SubCell"/>
</dbReference>
<reference evidence="8 9" key="1">
    <citation type="submission" date="2017-05" db="EMBL/GenBank/DDBJ databases">
        <title>The Genome Sequence of Enterococcus mundtii 6B1_DIV0119.</title>
        <authorList>
            <consortium name="The Broad Institute Genomics Platform"/>
            <consortium name="The Broad Institute Genomic Center for Infectious Diseases"/>
            <person name="Earl A."/>
            <person name="Manson A."/>
            <person name="Schwartman J."/>
            <person name="Gilmore M."/>
            <person name="Abouelleil A."/>
            <person name="Cao P."/>
            <person name="Chapman S."/>
            <person name="Cusick C."/>
            <person name="Shea T."/>
            <person name="Young S."/>
            <person name="Neafsey D."/>
            <person name="Nusbaum C."/>
            <person name="Birren B."/>
        </authorList>
    </citation>
    <scope>NUCLEOTIDE SEQUENCE [LARGE SCALE GENOMIC DNA]</scope>
    <source>
        <strain evidence="8 9">6B1_DIV0119</strain>
    </source>
</reference>
<dbReference type="InterPro" id="IPR006480">
    <property type="entry name" value="Phage_holin_4_1"/>
</dbReference>
<keyword evidence="4 6" id="KW-0472">Membrane</keyword>
<dbReference type="Proteomes" id="UP000321175">
    <property type="component" value="Unassembled WGS sequence"/>
</dbReference>
<dbReference type="EMBL" id="NGMS01000001">
    <property type="protein sequence ID" value="OTP28522.1"/>
    <property type="molecule type" value="Genomic_DNA"/>
</dbReference>
<evidence type="ECO:0000313" key="9">
    <source>
        <dbReference type="Proteomes" id="UP000195024"/>
    </source>
</evidence>
<dbReference type="NCBIfam" id="TIGR01593">
    <property type="entry name" value="holin_tox_secr"/>
    <property type="match status" value="1"/>
</dbReference>
<name>A0A1I4PMA2_ENTMU</name>
<dbReference type="Pfam" id="PF05105">
    <property type="entry name" value="Phage_holin_4_1"/>
    <property type="match status" value="1"/>
</dbReference>
<evidence type="ECO:0000256" key="3">
    <source>
        <dbReference type="ARBA" id="ARBA00022989"/>
    </source>
</evidence>
<feature type="transmembrane region" description="Helical" evidence="6">
    <location>
        <begin position="52"/>
        <end position="69"/>
    </location>
</feature>
<keyword evidence="2 6" id="KW-0812">Transmembrane</keyword>
<dbReference type="EMBL" id="BJWA01000021">
    <property type="protein sequence ID" value="GEL81255.1"/>
    <property type="molecule type" value="Genomic_DNA"/>
</dbReference>
<keyword evidence="10" id="KW-1185">Reference proteome</keyword>
<accession>A0A1I4PMA2</accession>
<dbReference type="GeneID" id="61000469"/>
<dbReference type="AlphaFoldDB" id="A0A1I4PMA2"/>
<evidence type="ECO:0000313" key="10">
    <source>
        <dbReference type="Proteomes" id="UP000321175"/>
    </source>
</evidence>
<evidence type="ECO:0000256" key="2">
    <source>
        <dbReference type="ARBA" id="ARBA00022692"/>
    </source>
</evidence>
<evidence type="ECO:0000313" key="8">
    <source>
        <dbReference type="EMBL" id="OTP28522.1"/>
    </source>
</evidence>
<comment type="similarity">
    <text evidence="5">Belongs to the bacteriophage holin family. Cp-1 holin subfamily.</text>
</comment>
<sequence>MTALTKIFATDQALIHIFFLVVLLDLMTGWLKAKVNHTWYSTLSWQGLWKKLSHFVLLILTGIVDFVLLQNEVHLEFTLVKVFTTCLIFNEIGSIIENTAKTEVTTYFREILKSIEKKMRKTL</sequence>
<keyword evidence="3 6" id="KW-1133">Transmembrane helix</keyword>
<gene>
    <name evidence="8" type="ORF">A5802_002264</name>
    <name evidence="7" type="ORF">EMU01_23990</name>
</gene>
<comment type="subcellular location">
    <subcellularLocation>
        <location evidence="1">Membrane</location>
        <topology evidence="1">Multi-pass membrane protein</topology>
    </subcellularLocation>
</comment>
<protein>
    <submittedName>
        <fullName evidence="8">Uncharacterized protein</fullName>
    </submittedName>
</protein>
<evidence type="ECO:0000256" key="1">
    <source>
        <dbReference type="ARBA" id="ARBA00004141"/>
    </source>
</evidence>
<organism evidence="8 9">
    <name type="scientific">Enterococcus mundtii</name>
    <dbReference type="NCBI Taxonomy" id="53346"/>
    <lineage>
        <taxon>Bacteria</taxon>
        <taxon>Bacillati</taxon>
        <taxon>Bacillota</taxon>
        <taxon>Bacilli</taxon>
        <taxon>Lactobacillales</taxon>
        <taxon>Enterococcaceae</taxon>
        <taxon>Enterococcus</taxon>
    </lineage>
</organism>
<evidence type="ECO:0000256" key="4">
    <source>
        <dbReference type="ARBA" id="ARBA00023136"/>
    </source>
</evidence>
<reference evidence="7 10" key="2">
    <citation type="submission" date="2019-07" db="EMBL/GenBank/DDBJ databases">
        <title>Whole genome shotgun sequence of Enterococcus mundtii NBRC 100490.</title>
        <authorList>
            <person name="Hosoyama A."/>
            <person name="Uohara A."/>
            <person name="Ohji S."/>
            <person name="Ichikawa N."/>
        </authorList>
    </citation>
    <scope>NUCLEOTIDE SEQUENCE [LARGE SCALE GENOMIC DNA]</scope>
    <source>
        <strain evidence="7 10">NBRC 100490</strain>
    </source>
</reference>
<evidence type="ECO:0000256" key="6">
    <source>
        <dbReference type="SAM" id="Phobius"/>
    </source>
</evidence>
<proteinExistence type="inferred from homology"/>
<dbReference type="RefSeq" id="WP_071867732.1">
    <property type="nucleotide sequence ID" value="NZ_BJWA01000021.1"/>
</dbReference>
<dbReference type="Proteomes" id="UP000195024">
    <property type="component" value="Unassembled WGS sequence"/>
</dbReference>
<evidence type="ECO:0000256" key="5">
    <source>
        <dbReference type="ARBA" id="ARBA00023600"/>
    </source>
</evidence>